<dbReference type="GO" id="GO:0008033">
    <property type="term" value="P:tRNA processing"/>
    <property type="evidence" value="ECO:0007669"/>
    <property type="project" value="InterPro"/>
</dbReference>
<feature type="compositionally biased region" description="Polar residues" evidence="1">
    <location>
        <begin position="1"/>
        <end position="10"/>
    </location>
</feature>
<protein>
    <submittedName>
        <fullName evidence="2">Uncharacterized protein</fullName>
    </submittedName>
</protein>
<reference evidence="2" key="1">
    <citation type="submission" date="2021-12" db="EMBL/GenBank/DDBJ databases">
        <title>Curvularia clavata genome.</title>
        <authorList>
            <person name="Cao Y."/>
        </authorList>
    </citation>
    <scope>NUCLEOTIDE SEQUENCE</scope>
    <source>
        <strain evidence="2">Yc1106</strain>
    </source>
</reference>
<dbReference type="GO" id="GO:0000171">
    <property type="term" value="F:ribonuclease MRP activity"/>
    <property type="evidence" value="ECO:0007669"/>
    <property type="project" value="TreeGrafter"/>
</dbReference>
<dbReference type="PANTHER" id="PTHR28272">
    <property type="entry name" value="RIBONUCLEASES P/MRP PROTEIN SUBUNIT POP3"/>
    <property type="match status" value="1"/>
</dbReference>
<evidence type="ECO:0000256" key="1">
    <source>
        <dbReference type="SAM" id="MobiDB-lite"/>
    </source>
</evidence>
<dbReference type="GO" id="GO:0004526">
    <property type="term" value="F:ribonuclease P activity"/>
    <property type="evidence" value="ECO:0007669"/>
    <property type="project" value="TreeGrafter"/>
</dbReference>
<evidence type="ECO:0000313" key="3">
    <source>
        <dbReference type="Proteomes" id="UP001056012"/>
    </source>
</evidence>
<proteinExistence type="predicted"/>
<dbReference type="GO" id="GO:0000172">
    <property type="term" value="C:ribonuclease MRP complex"/>
    <property type="evidence" value="ECO:0007669"/>
    <property type="project" value="TreeGrafter"/>
</dbReference>
<feature type="compositionally biased region" description="Basic residues" evidence="1">
    <location>
        <begin position="50"/>
        <end position="67"/>
    </location>
</feature>
<dbReference type="GO" id="GO:0034965">
    <property type="term" value="P:intronic box C/D snoRNA processing"/>
    <property type="evidence" value="ECO:0007669"/>
    <property type="project" value="TreeGrafter"/>
</dbReference>
<feature type="region of interest" description="Disordered" evidence="1">
    <location>
        <begin position="49"/>
        <end position="84"/>
    </location>
</feature>
<sequence length="265" mass="28554">MAPTSKQTTKPVFKTASPFTETKWPELSHDDELVILELLSNLITPLGDHRRTHIQPSKGKKRKRATTKPHQDDSTTAETPPPPPAIANYLLVGLNSVTRHLEGLAVKHAPATSLVASADRESATCSKDDHQDAEMKDSAKASGGDLRPLSMVILTHPKPSLSPAHAHLPTLVHLSALVPPSATQDASRTATRLVPLPTSAEGRLASSLHIPRVGALAIYADAPGAKALEDYVREHIGTTECKWIEEALSAEWQGMNVSKEMPRVS</sequence>
<evidence type="ECO:0000313" key="2">
    <source>
        <dbReference type="EMBL" id="USP77842.1"/>
    </source>
</evidence>
<dbReference type="OrthoDB" id="20109at2759"/>
<dbReference type="PANTHER" id="PTHR28272:SF1">
    <property type="entry name" value="RIBONUCLEASES P_MRP PROTEIN SUBUNIT POP3"/>
    <property type="match status" value="1"/>
</dbReference>
<dbReference type="Proteomes" id="UP001056012">
    <property type="component" value="Chromosome 3"/>
</dbReference>
<feature type="compositionally biased region" description="Basic and acidic residues" evidence="1">
    <location>
        <begin position="118"/>
        <end position="139"/>
    </location>
</feature>
<dbReference type="VEuPathDB" id="FungiDB:yc1106_05116"/>
<dbReference type="EMBL" id="CP089276">
    <property type="protein sequence ID" value="USP77842.1"/>
    <property type="molecule type" value="Genomic_DNA"/>
</dbReference>
<keyword evidence="3" id="KW-1185">Reference proteome</keyword>
<feature type="region of interest" description="Disordered" evidence="1">
    <location>
        <begin position="1"/>
        <end position="24"/>
    </location>
</feature>
<gene>
    <name evidence="2" type="ORF">yc1106_05116</name>
</gene>
<dbReference type="AlphaFoldDB" id="A0A9Q9DSL6"/>
<dbReference type="GO" id="GO:0005655">
    <property type="term" value="C:nucleolar ribonuclease P complex"/>
    <property type="evidence" value="ECO:0007669"/>
    <property type="project" value="TreeGrafter"/>
</dbReference>
<feature type="region of interest" description="Disordered" evidence="1">
    <location>
        <begin position="116"/>
        <end position="142"/>
    </location>
</feature>
<name>A0A9Q9DSL6_CURCL</name>
<dbReference type="Pfam" id="PF08228">
    <property type="entry name" value="RNase_P_pop3"/>
    <property type="match status" value="1"/>
</dbReference>
<organism evidence="2 3">
    <name type="scientific">Curvularia clavata</name>
    <dbReference type="NCBI Taxonomy" id="95742"/>
    <lineage>
        <taxon>Eukaryota</taxon>
        <taxon>Fungi</taxon>
        <taxon>Dikarya</taxon>
        <taxon>Ascomycota</taxon>
        <taxon>Pezizomycotina</taxon>
        <taxon>Dothideomycetes</taxon>
        <taxon>Pleosporomycetidae</taxon>
        <taxon>Pleosporales</taxon>
        <taxon>Pleosporineae</taxon>
        <taxon>Pleosporaceae</taxon>
        <taxon>Curvularia</taxon>
    </lineage>
</organism>
<dbReference type="GO" id="GO:0006364">
    <property type="term" value="P:rRNA processing"/>
    <property type="evidence" value="ECO:0007669"/>
    <property type="project" value="InterPro"/>
</dbReference>
<dbReference type="InterPro" id="IPR013241">
    <property type="entry name" value="RNase_P_Pop3"/>
</dbReference>
<dbReference type="GO" id="GO:0005829">
    <property type="term" value="C:cytosol"/>
    <property type="evidence" value="ECO:0007669"/>
    <property type="project" value="TreeGrafter"/>
</dbReference>
<accession>A0A9Q9DSL6</accession>